<keyword evidence="2" id="KW-1185">Reference proteome</keyword>
<reference evidence="1" key="1">
    <citation type="journal article" date="2017" name="Nature">
        <title>The sunflower genome provides insights into oil metabolism, flowering and Asterid evolution.</title>
        <authorList>
            <person name="Badouin H."/>
            <person name="Gouzy J."/>
            <person name="Grassa C.J."/>
            <person name="Murat F."/>
            <person name="Staton S.E."/>
            <person name="Cottret L."/>
            <person name="Lelandais-Briere C."/>
            <person name="Owens G.L."/>
            <person name="Carrere S."/>
            <person name="Mayjonade B."/>
            <person name="Legrand L."/>
            <person name="Gill N."/>
            <person name="Kane N.C."/>
            <person name="Bowers J.E."/>
            <person name="Hubner S."/>
            <person name="Bellec A."/>
            <person name="Berard A."/>
            <person name="Berges H."/>
            <person name="Blanchet N."/>
            <person name="Boniface M.C."/>
            <person name="Brunel D."/>
            <person name="Catrice O."/>
            <person name="Chaidir N."/>
            <person name="Claudel C."/>
            <person name="Donnadieu C."/>
            <person name="Faraut T."/>
            <person name="Fievet G."/>
            <person name="Helmstetter N."/>
            <person name="King M."/>
            <person name="Knapp S.J."/>
            <person name="Lai Z."/>
            <person name="Le Paslier M.C."/>
            <person name="Lippi Y."/>
            <person name="Lorenzon L."/>
            <person name="Mandel J.R."/>
            <person name="Marage G."/>
            <person name="Marchand G."/>
            <person name="Marquand E."/>
            <person name="Bret-Mestries E."/>
            <person name="Morien E."/>
            <person name="Nambeesan S."/>
            <person name="Nguyen T."/>
            <person name="Pegot-Espagnet P."/>
            <person name="Pouilly N."/>
            <person name="Raftis F."/>
            <person name="Sallet E."/>
            <person name="Schiex T."/>
            <person name="Thomas J."/>
            <person name="Vandecasteele C."/>
            <person name="Vares D."/>
            <person name="Vear F."/>
            <person name="Vautrin S."/>
            <person name="Crespi M."/>
            <person name="Mangin B."/>
            <person name="Burke J.M."/>
            <person name="Salse J."/>
            <person name="Munos S."/>
            <person name="Vincourt P."/>
            <person name="Rieseberg L.H."/>
            <person name="Langlade N.B."/>
        </authorList>
    </citation>
    <scope>NUCLEOTIDE SEQUENCE</scope>
    <source>
        <tissue evidence="1">Leaves</tissue>
    </source>
</reference>
<dbReference type="EMBL" id="MNCJ02000323">
    <property type="protein sequence ID" value="KAF5794993.1"/>
    <property type="molecule type" value="Genomic_DNA"/>
</dbReference>
<dbReference type="AlphaFoldDB" id="A0A9K3ND13"/>
<gene>
    <name evidence="1" type="ORF">HanXRQr2_Chr08g0334551</name>
</gene>
<dbReference type="Gramene" id="mRNA:HanXRQr2_Chr08g0334551">
    <property type="protein sequence ID" value="CDS:HanXRQr2_Chr08g0334551.1"/>
    <property type="gene ID" value="HanXRQr2_Chr08g0334551"/>
</dbReference>
<dbReference type="Proteomes" id="UP000215914">
    <property type="component" value="Unassembled WGS sequence"/>
</dbReference>
<sequence>MSESTNVFQNSVASLEVLTSSTVESLSASVGPCVEFTGFRSDNSGTANFSSAYKHVSLAITNMFRHKHKQTSVKLRFD</sequence>
<evidence type="ECO:0000313" key="2">
    <source>
        <dbReference type="Proteomes" id="UP000215914"/>
    </source>
</evidence>
<reference evidence="1" key="2">
    <citation type="submission" date="2020-06" db="EMBL/GenBank/DDBJ databases">
        <title>Helianthus annuus Genome sequencing and assembly Release 2.</title>
        <authorList>
            <person name="Gouzy J."/>
            <person name="Langlade N."/>
            <person name="Munos S."/>
        </authorList>
    </citation>
    <scope>NUCLEOTIDE SEQUENCE</scope>
    <source>
        <tissue evidence="1">Leaves</tissue>
    </source>
</reference>
<evidence type="ECO:0000313" key="1">
    <source>
        <dbReference type="EMBL" id="KAF5794993.1"/>
    </source>
</evidence>
<protein>
    <submittedName>
        <fullName evidence="1">Uncharacterized protein</fullName>
    </submittedName>
</protein>
<comment type="caution">
    <text evidence="1">The sequence shown here is derived from an EMBL/GenBank/DDBJ whole genome shotgun (WGS) entry which is preliminary data.</text>
</comment>
<accession>A0A9K3ND13</accession>
<organism evidence="1 2">
    <name type="scientific">Helianthus annuus</name>
    <name type="common">Common sunflower</name>
    <dbReference type="NCBI Taxonomy" id="4232"/>
    <lineage>
        <taxon>Eukaryota</taxon>
        <taxon>Viridiplantae</taxon>
        <taxon>Streptophyta</taxon>
        <taxon>Embryophyta</taxon>
        <taxon>Tracheophyta</taxon>
        <taxon>Spermatophyta</taxon>
        <taxon>Magnoliopsida</taxon>
        <taxon>eudicotyledons</taxon>
        <taxon>Gunneridae</taxon>
        <taxon>Pentapetalae</taxon>
        <taxon>asterids</taxon>
        <taxon>campanulids</taxon>
        <taxon>Asterales</taxon>
        <taxon>Asteraceae</taxon>
        <taxon>Asteroideae</taxon>
        <taxon>Heliantheae alliance</taxon>
        <taxon>Heliantheae</taxon>
        <taxon>Helianthus</taxon>
    </lineage>
</organism>
<name>A0A9K3ND13_HELAN</name>
<proteinExistence type="predicted"/>